<dbReference type="Proteomes" id="UP000521872">
    <property type="component" value="Unassembled WGS sequence"/>
</dbReference>
<name>A0A8H4R502_9AGAR</name>
<accession>A0A8H4R502</accession>
<sequence>MLQCHAASYARSMPFCVQLNVGDAAHSHIRLPGAQINIPIPDAVDNVRFIGFIPGRLVYATKARPC</sequence>
<dbReference type="EMBL" id="JAACJL010000002">
    <property type="protein sequence ID" value="KAF4622311.1"/>
    <property type="molecule type" value="Genomic_DNA"/>
</dbReference>
<gene>
    <name evidence="1" type="ORF">D9613_009056</name>
</gene>
<reference evidence="1 2" key="1">
    <citation type="submission" date="2019-12" db="EMBL/GenBank/DDBJ databases">
        <authorList>
            <person name="Floudas D."/>
            <person name="Bentzer J."/>
            <person name="Ahren D."/>
            <person name="Johansson T."/>
            <person name="Persson P."/>
            <person name="Tunlid A."/>
        </authorList>
    </citation>
    <scope>NUCLEOTIDE SEQUENCE [LARGE SCALE GENOMIC DNA]</scope>
    <source>
        <strain evidence="1 2">CBS 102.39</strain>
    </source>
</reference>
<organism evidence="1 2">
    <name type="scientific">Agrocybe pediades</name>
    <dbReference type="NCBI Taxonomy" id="84607"/>
    <lineage>
        <taxon>Eukaryota</taxon>
        <taxon>Fungi</taxon>
        <taxon>Dikarya</taxon>
        <taxon>Basidiomycota</taxon>
        <taxon>Agaricomycotina</taxon>
        <taxon>Agaricomycetes</taxon>
        <taxon>Agaricomycetidae</taxon>
        <taxon>Agaricales</taxon>
        <taxon>Agaricineae</taxon>
        <taxon>Strophariaceae</taxon>
        <taxon>Agrocybe</taxon>
    </lineage>
</organism>
<dbReference type="AlphaFoldDB" id="A0A8H4R502"/>
<protein>
    <submittedName>
        <fullName evidence="1">Uncharacterized protein</fullName>
    </submittedName>
</protein>
<evidence type="ECO:0000313" key="2">
    <source>
        <dbReference type="Proteomes" id="UP000521872"/>
    </source>
</evidence>
<comment type="caution">
    <text evidence="1">The sequence shown here is derived from an EMBL/GenBank/DDBJ whole genome shotgun (WGS) entry which is preliminary data.</text>
</comment>
<evidence type="ECO:0000313" key="1">
    <source>
        <dbReference type="EMBL" id="KAF4622311.1"/>
    </source>
</evidence>
<proteinExistence type="predicted"/>
<keyword evidence="2" id="KW-1185">Reference proteome</keyword>